<dbReference type="Proteomes" id="UP000046393">
    <property type="component" value="Unplaced"/>
</dbReference>
<dbReference type="AlphaFoldDB" id="A0A0N5ASW9"/>
<evidence type="ECO:0000313" key="3">
    <source>
        <dbReference type="WBParaSite" id="SMUV_0000790301-mRNA-1"/>
    </source>
</evidence>
<dbReference type="InterPro" id="IPR004988">
    <property type="entry name" value="DUF273"/>
</dbReference>
<protein>
    <submittedName>
        <fullName evidence="3">Alpha-1,6-mannosyl-glycoprotein 2-beta-N-acetylglucosaminyltransferase</fullName>
    </submittedName>
</protein>
<evidence type="ECO:0000313" key="2">
    <source>
        <dbReference type="Proteomes" id="UP000046393"/>
    </source>
</evidence>
<name>A0A0N5ASW9_9BILA</name>
<organism evidence="2 3">
    <name type="scientific">Syphacia muris</name>
    <dbReference type="NCBI Taxonomy" id="451379"/>
    <lineage>
        <taxon>Eukaryota</taxon>
        <taxon>Metazoa</taxon>
        <taxon>Ecdysozoa</taxon>
        <taxon>Nematoda</taxon>
        <taxon>Chromadorea</taxon>
        <taxon>Rhabditida</taxon>
        <taxon>Spirurina</taxon>
        <taxon>Oxyuridomorpha</taxon>
        <taxon>Oxyuroidea</taxon>
        <taxon>Oxyuridae</taxon>
        <taxon>Syphacia</taxon>
    </lineage>
</organism>
<dbReference type="Gene3D" id="3.90.550.10">
    <property type="entry name" value="Spore Coat Polysaccharide Biosynthesis Protein SpsA, Chain A"/>
    <property type="match status" value="1"/>
</dbReference>
<reference evidence="3" key="1">
    <citation type="submission" date="2017-02" db="UniProtKB">
        <authorList>
            <consortium name="WormBaseParasite"/>
        </authorList>
    </citation>
    <scope>IDENTIFICATION</scope>
</reference>
<sequence length="424" mass="50002">MKTWIMLKRIISLQNIFIAIITTINVLIFIQTFRSSIHTPPSPPPPVTDNPKVVTADSISKNEDNTLKILEYIQKNGAEPVDKLLHVNTKRVNMGKCNHIYGKVMVFVAVEEVAYRSQYKLALDSLRCYIASTDYQLKIIDVFKDERSNKMCADYKTVYFRKHCAARYYLEDTDWMLVMDADSGIVNPNHCIEEYIDDRVDMVFYERFFNWEIACGNYLVKNTNFSKDFLMRWADYEKLEIGGNWWKGFDNGAIHITALESIFPPDSQEVRSCRNIWYTPTGYETYIPYVMCVRFYLGGVRLWPRKFKLLRRAHSFCRDWYHTGNDWCEKDFLIHGWKAKHVLDQNWPSPFIHDFDLSKCGAHEDGWPWRPENRKSCRDLKLAIFNNEKAYAKDLPKQHIVIPFLNQTDVGDCYPDCDIRERIH</sequence>
<accession>A0A0N5ASW9</accession>
<dbReference type="PANTHER" id="PTHR31562:SF8">
    <property type="entry name" value="ALPHA-1,6-MANNOSYLTRANSFERASE"/>
    <property type="match status" value="1"/>
</dbReference>
<evidence type="ECO:0000256" key="1">
    <source>
        <dbReference type="SAM" id="Phobius"/>
    </source>
</evidence>
<dbReference type="Pfam" id="PF03314">
    <property type="entry name" value="DUF273"/>
    <property type="match status" value="1"/>
</dbReference>
<proteinExistence type="predicted"/>
<dbReference type="InterPro" id="IPR029044">
    <property type="entry name" value="Nucleotide-diphossugar_trans"/>
</dbReference>
<feature type="transmembrane region" description="Helical" evidence="1">
    <location>
        <begin position="12"/>
        <end position="33"/>
    </location>
</feature>
<dbReference type="WBParaSite" id="SMUV_0000790301-mRNA-1">
    <property type="protein sequence ID" value="SMUV_0000790301-mRNA-1"/>
    <property type="gene ID" value="SMUV_0000790301"/>
</dbReference>
<dbReference type="PANTHER" id="PTHR31562">
    <property type="entry name" value="PROTEIN CBG18972"/>
    <property type="match status" value="1"/>
</dbReference>
<keyword evidence="1" id="KW-0812">Transmembrane</keyword>
<keyword evidence="1" id="KW-0472">Membrane</keyword>
<keyword evidence="2" id="KW-1185">Reference proteome</keyword>
<dbReference type="STRING" id="451379.A0A0N5ASW9"/>
<keyword evidence="1" id="KW-1133">Transmembrane helix</keyword>